<dbReference type="EMBL" id="CAJOBI010321617">
    <property type="protein sequence ID" value="CAF5186029.1"/>
    <property type="molecule type" value="Genomic_DNA"/>
</dbReference>
<feature type="transmembrane region" description="Helical" evidence="5">
    <location>
        <begin position="130"/>
        <end position="152"/>
    </location>
</feature>
<dbReference type="PANTHER" id="PTHR19229:SF250">
    <property type="entry name" value="ABC TRANSPORTER DOMAIN-CONTAINING PROTEIN-RELATED"/>
    <property type="match status" value="1"/>
</dbReference>
<comment type="subcellular location">
    <subcellularLocation>
        <location evidence="1">Membrane</location>
        <topology evidence="1">Multi-pass membrane protein</topology>
    </subcellularLocation>
</comment>
<accession>A0A8S3HQR2</accession>
<reference evidence="8" key="1">
    <citation type="submission" date="2021-02" db="EMBL/GenBank/DDBJ databases">
        <authorList>
            <person name="Nowell W R."/>
        </authorList>
    </citation>
    <scope>NUCLEOTIDE SEQUENCE</scope>
</reference>
<proteinExistence type="predicted"/>
<gene>
    <name evidence="7" type="ORF">BYL167_LOCUS59783</name>
    <name evidence="8" type="ORF">SMN809_LOCUS70500</name>
</gene>
<dbReference type="Pfam" id="PF12698">
    <property type="entry name" value="ABC2_membrane_3"/>
    <property type="match status" value="1"/>
</dbReference>
<evidence type="ECO:0000313" key="9">
    <source>
        <dbReference type="Proteomes" id="UP000676336"/>
    </source>
</evidence>
<keyword evidence="4 5" id="KW-0472">Membrane</keyword>
<keyword evidence="3 5" id="KW-1133">Transmembrane helix</keyword>
<dbReference type="Proteomes" id="UP000676336">
    <property type="component" value="Unassembled WGS sequence"/>
</dbReference>
<protein>
    <recommendedName>
        <fullName evidence="6">ABC-2 type transporter transmembrane domain-containing protein</fullName>
    </recommendedName>
</protein>
<feature type="transmembrane region" description="Helical" evidence="5">
    <location>
        <begin position="63"/>
        <end position="87"/>
    </location>
</feature>
<evidence type="ECO:0000313" key="8">
    <source>
        <dbReference type="EMBL" id="CAF5186029.1"/>
    </source>
</evidence>
<dbReference type="EMBL" id="CAJOBH010229273">
    <property type="protein sequence ID" value="CAF5064983.1"/>
    <property type="molecule type" value="Genomic_DNA"/>
</dbReference>
<evidence type="ECO:0000259" key="6">
    <source>
        <dbReference type="Pfam" id="PF12698"/>
    </source>
</evidence>
<dbReference type="GO" id="GO:0016020">
    <property type="term" value="C:membrane"/>
    <property type="evidence" value="ECO:0007669"/>
    <property type="project" value="UniProtKB-SubCell"/>
</dbReference>
<dbReference type="PANTHER" id="PTHR19229">
    <property type="entry name" value="ATP-BINDING CASSETTE TRANSPORTER SUBFAMILY A ABCA"/>
    <property type="match status" value="1"/>
</dbReference>
<evidence type="ECO:0000256" key="2">
    <source>
        <dbReference type="ARBA" id="ARBA00022692"/>
    </source>
</evidence>
<dbReference type="InterPro" id="IPR026082">
    <property type="entry name" value="ABCA"/>
</dbReference>
<sequence>MNETNNMLSTEFILQGSDVVISIFIIVAMSFVPASFTLFLVYERATKSKHIQYINGLYPLVYWLTNFIWDLLNYLLPAACVIVILRLFNVPAYVEGENFLAVISLFLMYGWSIIPVMYPFSFRFTEPSNAYIFLIVINLFSGITCIYTSFFLEIFALGSPATSTLSIITRTVKKIFKIFPNYCLGRGLIDIAYNVSSPNLI</sequence>
<feature type="domain" description="ABC-2 type transporter transmembrane" evidence="6">
    <location>
        <begin position="19"/>
        <end position="196"/>
    </location>
</feature>
<evidence type="ECO:0000256" key="5">
    <source>
        <dbReference type="SAM" id="Phobius"/>
    </source>
</evidence>
<dbReference type="InterPro" id="IPR013525">
    <property type="entry name" value="ABC2_TM"/>
</dbReference>
<name>A0A8S3HQR2_9BILA</name>
<dbReference type="Proteomes" id="UP000681967">
    <property type="component" value="Unassembled WGS sequence"/>
</dbReference>
<comment type="caution">
    <text evidence="8">The sequence shown here is derived from an EMBL/GenBank/DDBJ whole genome shotgun (WGS) entry which is preliminary data.</text>
</comment>
<dbReference type="AlphaFoldDB" id="A0A8S3HQR2"/>
<evidence type="ECO:0000313" key="7">
    <source>
        <dbReference type="EMBL" id="CAF5064983.1"/>
    </source>
</evidence>
<evidence type="ECO:0000256" key="3">
    <source>
        <dbReference type="ARBA" id="ARBA00022989"/>
    </source>
</evidence>
<evidence type="ECO:0000256" key="1">
    <source>
        <dbReference type="ARBA" id="ARBA00004141"/>
    </source>
</evidence>
<evidence type="ECO:0000256" key="4">
    <source>
        <dbReference type="ARBA" id="ARBA00023136"/>
    </source>
</evidence>
<feature type="transmembrane region" description="Helical" evidence="5">
    <location>
        <begin position="20"/>
        <end position="42"/>
    </location>
</feature>
<keyword evidence="2 5" id="KW-0812">Transmembrane</keyword>
<dbReference type="GO" id="GO:0140359">
    <property type="term" value="F:ABC-type transporter activity"/>
    <property type="evidence" value="ECO:0007669"/>
    <property type="project" value="InterPro"/>
</dbReference>
<organism evidence="8 9">
    <name type="scientific">Rotaria magnacalcarata</name>
    <dbReference type="NCBI Taxonomy" id="392030"/>
    <lineage>
        <taxon>Eukaryota</taxon>
        <taxon>Metazoa</taxon>
        <taxon>Spiralia</taxon>
        <taxon>Gnathifera</taxon>
        <taxon>Rotifera</taxon>
        <taxon>Eurotatoria</taxon>
        <taxon>Bdelloidea</taxon>
        <taxon>Philodinida</taxon>
        <taxon>Philodinidae</taxon>
        <taxon>Rotaria</taxon>
    </lineage>
</organism>
<feature type="transmembrane region" description="Helical" evidence="5">
    <location>
        <begin position="99"/>
        <end position="118"/>
    </location>
</feature>
<dbReference type="GO" id="GO:0005319">
    <property type="term" value="F:lipid transporter activity"/>
    <property type="evidence" value="ECO:0007669"/>
    <property type="project" value="TreeGrafter"/>
</dbReference>